<dbReference type="EMBL" id="FODV01000011">
    <property type="protein sequence ID" value="SEP02757.1"/>
    <property type="molecule type" value="Genomic_DNA"/>
</dbReference>
<sequence>MTIDTGRPVRIGVLSTAHVHTDEFAGLLSQREDVEFVGLTDDDEQRGRKAADKYGVPFMSRDELLSRCDGALVFSTNTTHGKWVRAAAAAGVHVLCEKPLATNLEEARDLAVTCETAGINLAMLMPLPFSEPACRAKRVYEDGAIGDLAMAIGTNRARLRNRHETGWSADVEHAGGGAVMDHTVHIVGLVRWLTGCEVVSVHAELATMQDGPETETINVLSMELDDGTPFTLDGSWDRPEQWHYWGDATLELIGDEGDLYLDCFDYTFHETRDTGDNQGISSIYWGEEPNIALLDDFLLSIREEQEPKISGRDGLYEAAVCLAAYESAAAGGPVAVEYPPIAEEG</sequence>
<name>A0A1H8UI95_9EURY</name>
<dbReference type="PANTHER" id="PTHR43377">
    <property type="entry name" value="BILIVERDIN REDUCTASE A"/>
    <property type="match status" value="1"/>
</dbReference>
<dbReference type="Pfam" id="PF22725">
    <property type="entry name" value="GFO_IDH_MocA_C3"/>
    <property type="match status" value="1"/>
</dbReference>
<dbReference type="InterPro" id="IPR000683">
    <property type="entry name" value="Gfo/Idh/MocA-like_OxRdtase_N"/>
</dbReference>
<dbReference type="RefSeq" id="WP_089826202.1">
    <property type="nucleotide sequence ID" value="NZ_FODV01000011.1"/>
</dbReference>
<dbReference type="SUPFAM" id="SSF51735">
    <property type="entry name" value="NAD(P)-binding Rossmann-fold domains"/>
    <property type="match status" value="1"/>
</dbReference>
<dbReference type="Pfam" id="PF01408">
    <property type="entry name" value="GFO_IDH_MocA"/>
    <property type="match status" value="1"/>
</dbReference>
<feature type="domain" description="Gfo/Idh/MocA-like oxidoreductase N-terminal" evidence="1">
    <location>
        <begin position="22"/>
        <end position="119"/>
    </location>
</feature>
<reference evidence="4" key="1">
    <citation type="submission" date="2016-10" db="EMBL/GenBank/DDBJ databases">
        <authorList>
            <person name="Varghese N."/>
            <person name="Submissions S."/>
        </authorList>
    </citation>
    <scope>NUCLEOTIDE SEQUENCE [LARGE SCALE GENOMIC DNA]</scope>
    <source>
        <strain evidence="4">CGMCC 1.10121</strain>
    </source>
</reference>
<proteinExistence type="predicted"/>
<dbReference type="PANTHER" id="PTHR43377:SF1">
    <property type="entry name" value="BILIVERDIN REDUCTASE A"/>
    <property type="match status" value="1"/>
</dbReference>
<feature type="domain" description="GFO/IDH/MocA-like oxidoreductase" evidence="2">
    <location>
        <begin position="135"/>
        <end position="259"/>
    </location>
</feature>
<dbReference type="Proteomes" id="UP000199126">
    <property type="component" value="Unassembled WGS sequence"/>
</dbReference>
<evidence type="ECO:0000313" key="3">
    <source>
        <dbReference type="EMBL" id="SEP02757.1"/>
    </source>
</evidence>
<organism evidence="3 4">
    <name type="scientific">Halogranum amylolyticum</name>
    <dbReference type="NCBI Taxonomy" id="660520"/>
    <lineage>
        <taxon>Archaea</taxon>
        <taxon>Methanobacteriati</taxon>
        <taxon>Methanobacteriota</taxon>
        <taxon>Stenosarchaea group</taxon>
        <taxon>Halobacteria</taxon>
        <taxon>Halobacteriales</taxon>
        <taxon>Haloferacaceae</taxon>
    </lineage>
</organism>
<gene>
    <name evidence="3" type="ORF">SAMN04487948_11143</name>
</gene>
<dbReference type="OrthoDB" id="25239at2157"/>
<evidence type="ECO:0000259" key="1">
    <source>
        <dbReference type="Pfam" id="PF01408"/>
    </source>
</evidence>
<dbReference type="InterPro" id="IPR036291">
    <property type="entry name" value="NAD(P)-bd_dom_sf"/>
</dbReference>
<dbReference type="AlphaFoldDB" id="A0A1H8UI95"/>
<evidence type="ECO:0000313" key="4">
    <source>
        <dbReference type="Proteomes" id="UP000199126"/>
    </source>
</evidence>
<dbReference type="InterPro" id="IPR051450">
    <property type="entry name" value="Gfo/Idh/MocA_Oxidoreductases"/>
</dbReference>
<keyword evidence="4" id="KW-1185">Reference proteome</keyword>
<dbReference type="InterPro" id="IPR055170">
    <property type="entry name" value="GFO_IDH_MocA-like_dom"/>
</dbReference>
<evidence type="ECO:0000259" key="2">
    <source>
        <dbReference type="Pfam" id="PF22725"/>
    </source>
</evidence>
<accession>A0A1H8UI95</accession>
<dbReference type="Gene3D" id="3.40.50.720">
    <property type="entry name" value="NAD(P)-binding Rossmann-like Domain"/>
    <property type="match status" value="1"/>
</dbReference>
<protein>
    <submittedName>
        <fullName evidence="3">Predicted dehydrogenase</fullName>
    </submittedName>
</protein>
<dbReference type="GO" id="GO:0000166">
    <property type="term" value="F:nucleotide binding"/>
    <property type="evidence" value="ECO:0007669"/>
    <property type="project" value="InterPro"/>
</dbReference>
<dbReference type="SUPFAM" id="SSF55347">
    <property type="entry name" value="Glyceraldehyde-3-phosphate dehydrogenase-like, C-terminal domain"/>
    <property type="match status" value="1"/>
</dbReference>
<dbReference type="Gene3D" id="3.30.360.10">
    <property type="entry name" value="Dihydrodipicolinate Reductase, domain 2"/>
    <property type="match status" value="1"/>
</dbReference>